<evidence type="ECO:0000313" key="8">
    <source>
        <dbReference type="Proteomes" id="UP001165085"/>
    </source>
</evidence>
<dbReference type="OrthoDB" id="47059at2759"/>
<feature type="domain" description="Fibronectin type III-like" evidence="6">
    <location>
        <begin position="676"/>
        <end position="748"/>
    </location>
</feature>
<dbReference type="Gene3D" id="2.60.40.10">
    <property type="entry name" value="Immunoglobulins"/>
    <property type="match status" value="1"/>
</dbReference>
<dbReference type="GO" id="GO:0045493">
    <property type="term" value="P:xylan catabolic process"/>
    <property type="evidence" value="ECO:0007669"/>
    <property type="project" value="InterPro"/>
</dbReference>
<proteinExistence type="inferred from homology"/>
<dbReference type="EMBL" id="BRXY01000045">
    <property type="protein sequence ID" value="GMH57280.1"/>
    <property type="molecule type" value="Genomic_DNA"/>
</dbReference>
<dbReference type="InterPro" id="IPR044993">
    <property type="entry name" value="BXL"/>
</dbReference>
<keyword evidence="3" id="KW-0378">Hydrolase</keyword>
<dbReference type="InterPro" id="IPR001764">
    <property type="entry name" value="Glyco_hydro_3_N"/>
</dbReference>
<keyword evidence="4" id="KW-0326">Glycosidase</keyword>
<evidence type="ECO:0000256" key="4">
    <source>
        <dbReference type="ARBA" id="ARBA00023295"/>
    </source>
</evidence>
<dbReference type="GO" id="GO:0009044">
    <property type="term" value="F:xylan 1,4-beta-xylosidase activity"/>
    <property type="evidence" value="ECO:0007669"/>
    <property type="project" value="InterPro"/>
</dbReference>
<dbReference type="InterPro" id="IPR017853">
    <property type="entry name" value="GH"/>
</dbReference>
<sequence>MTCKPFLFLIAWAFTSIHAQPAPLLNNPCLTEGFSGAKFCDSSLSDEARVQDIIDRLSWEEKVDLVGDQMQPSIPSIGLNNYSWWNEASTGVATSDEANIATTKFAFPITTGMSFNRTLWHATGTHIGREARALMNDGKLFSTFWAPVVNLAREPRWGRNIEVPSEDPYQSGEYAVQFVQGFQEAPEDPDHVQASACCKQFIANEMEDSSEVGYHDDRNHVDSQITQQDLMDSYMPPFQACVEEGRVTSLMCSYNAVNGVPSCANDWLLNTLARDEWGFEGAIVSDCDADRDVFESHNFTETPEESVQKILRAGTDVDCGHFIKENLESALNKDVITMEDIDLSIARQFSLRMRLSHFDESPLQTISMDEVCSDAGVELSHDGLRQSAALLKNEDGTLPLNADETKSVVVIGPNSELGQATASYYGPPNHCLGDFTLVDAIQAFVKDTTTIAGIDKVLSEDTSGIPAAVEAAKKADQVVLAVGTDLTWAKEAHDAASIAFTDTQAQLIKEVSAAAAKPVVLVLFTATPLDLTDVLANDKIGAVLHVGQPSVTIVSAGDLLFGKTSPAGRLVQTVYKKEYQDQISIFDFNMRPGPSGTNPGRTYRFFTGEPVVPFGFGLSYTTFDYQVVGGAKTFDLKEVKELLDNEENAMPKRITARGSDGYVVRVANTGDMDADEVVLGFVTPPGAGVNGTPLKQLFNFERVHVKAGESVEVTLIPALTDFTVVNADGVREALAGEYSFEFGVRGLAFTDFNVRVQ</sequence>
<comment type="similarity">
    <text evidence="1">Belongs to the glycosyl hydrolase 3 family.</text>
</comment>
<dbReference type="Pfam" id="PF14310">
    <property type="entry name" value="Fn3-like"/>
    <property type="match status" value="1"/>
</dbReference>
<reference evidence="8" key="1">
    <citation type="journal article" date="2023" name="Commun. Biol.">
        <title>Genome analysis of Parmales, the sister group of diatoms, reveals the evolutionary specialization of diatoms from phago-mixotrophs to photoautotrophs.</title>
        <authorList>
            <person name="Ban H."/>
            <person name="Sato S."/>
            <person name="Yoshikawa S."/>
            <person name="Yamada K."/>
            <person name="Nakamura Y."/>
            <person name="Ichinomiya M."/>
            <person name="Sato N."/>
            <person name="Blanc-Mathieu R."/>
            <person name="Endo H."/>
            <person name="Kuwata A."/>
            <person name="Ogata H."/>
        </authorList>
    </citation>
    <scope>NUCLEOTIDE SEQUENCE [LARGE SCALE GENOMIC DNA]</scope>
    <source>
        <strain evidence="8">NIES 3701</strain>
    </source>
</reference>
<dbReference type="InterPro" id="IPR036881">
    <property type="entry name" value="Glyco_hydro_3_C_sf"/>
</dbReference>
<organism evidence="7 8">
    <name type="scientific">Triparma strigata</name>
    <dbReference type="NCBI Taxonomy" id="1606541"/>
    <lineage>
        <taxon>Eukaryota</taxon>
        <taxon>Sar</taxon>
        <taxon>Stramenopiles</taxon>
        <taxon>Ochrophyta</taxon>
        <taxon>Bolidophyceae</taxon>
        <taxon>Parmales</taxon>
        <taxon>Triparmaceae</taxon>
        <taxon>Triparma</taxon>
    </lineage>
</organism>
<dbReference type="InterPro" id="IPR002772">
    <property type="entry name" value="Glyco_hydro_3_C"/>
</dbReference>
<evidence type="ECO:0000256" key="2">
    <source>
        <dbReference type="ARBA" id="ARBA00022729"/>
    </source>
</evidence>
<dbReference type="GO" id="GO:0031222">
    <property type="term" value="P:arabinan catabolic process"/>
    <property type="evidence" value="ECO:0007669"/>
    <property type="project" value="TreeGrafter"/>
</dbReference>
<accession>A0A9W6ZWQ7</accession>
<feature type="signal peptide" evidence="5">
    <location>
        <begin position="1"/>
        <end position="19"/>
    </location>
</feature>
<dbReference type="InterPro" id="IPR036962">
    <property type="entry name" value="Glyco_hydro_3_N_sf"/>
</dbReference>
<evidence type="ECO:0000256" key="3">
    <source>
        <dbReference type="ARBA" id="ARBA00022801"/>
    </source>
</evidence>
<dbReference type="GO" id="GO:0046556">
    <property type="term" value="F:alpha-L-arabinofuranosidase activity"/>
    <property type="evidence" value="ECO:0007669"/>
    <property type="project" value="TreeGrafter"/>
</dbReference>
<evidence type="ECO:0000256" key="1">
    <source>
        <dbReference type="ARBA" id="ARBA00005336"/>
    </source>
</evidence>
<dbReference type="Proteomes" id="UP001165085">
    <property type="component" value="Unassembled WGS sequence"/>
</dbReference>
<dbReference type="SMART" id="SM01217">
    <property type="entry name" value="Fn3_like"/>
    <property type="match status" value="1"/>
</dbReference>
<dbReference type="PANTHER" id="PTHR42721:SF3">
    <property type="entry name" value="BETA-D-XYLOSIDASE 5-RELATED"/>
    <property type="match status" value="1"/>
</dbReference>
<dbReference type="InterPro" id="IPR013783">
    <property type="entry name" value="Ig-like_fold"/>
</dbReference>
<gene>
    <name evidence="7" type="ORF">TrST_g8279</name>
</gene>
<evidence type="ECO:0000256" key="5">
    <source>
        <dbReference type="SAM" id="SignalP"/>
    </source>
</evidence>
<comment type="caution">
    <text evidence="7">The sequence shown here is derived from an EMBL/GenBank/DDBJ whole genome shotgun (WGS) entry which is preliminary data.</text>
</comment>
<dbReference type="InterPro" id="IPR026891">
    <property type="entry name" value="Fn3-like"/>
</dbReference>
<dbReference type="SUPFAM" id="SSF51445">
    <property type="entry name" value="(Trans)glycosidases"/>
    <property type="match status" value="1"/>
</dbReference>
<dbReference type="PANTHER" id="PTHR42721">
    <property type="entry name" value="SUGAR HYDROLASE-RELATED"/>
    <property type="match status" value="1"/>
</dbReference>
<dbReference type="Gene3D" id="3.20.20.300">
    <property type="entry name" value="Glycoside hydrolase, family 3, N-terminal domain"/>
    <property type="match status" value="1"/>
</dbReference>
<dbReference type="SUPFAM" id="SSF52279">
    <property type="entry name" value="Beta-D-glucan exohydrolase, C-terminal domain"/>
    <property type="match status" value="1"/>
</dbReference>
<keyword evidence="2 5" id="KW-0732">Signal</keyword>
<dbReference type="Gene3D" id="3.40.50.1700">
    <property type="entry name" value="Glycoside hydrolase family 3 C-terminal domain"/>
    <property type="match status" value="1"/>
</dbReference>
<protein>
    <recommendedName>
        <fullName evidence="6">Fibronectin type III-like domain-containing protein</fullName>
    </recommendedName>
</protein>
<name>A0A9W6ZWQ7_9STRA</name>
<evidence type="ECO:0000259" key="6">
    <source>
        <dbReference type="SMART" id="SM01217"/>
    </source>
</evidence>
<keyword evidence="8" id="KW-1185">Reference proteome</keyword>
<dbReference type="AlphaFoldDB" id="A0A9W6ZWQ7"/>
<dbReference type="Pfam" id="PF00933">
    <property type="entry name" value="Glyco_hydro_3"/>
    <property type="match status" value="1"/>
</dbReference>
<feature type="chain" id="PRO_5040737537" description="Fibronectin type III-like domain-containing protein" evidence="5">
    <location>
        <begin position="20"/>
        <end position="757"/>
    </location>
</feature>
<dbReference type="Pfam" id="PF01915">
    <property type="entry name" value="Glyco_hydro_3_C"/>
    <property type="match status" value="1"/>
</dbReference>
<evidence type="ECO:0000313" key="7">
    <source>
        <dbReference type="EMBL" id="GMH57280.1"/>
    </source>
</evidence>